<sequence>MGQDSVNNSAAADSAVVVERVTGRCGELVLRRVVSGAAADRVDYEVIANGMFLMDTRNGESERLLVRAAADAMPAPGRLLIGGLGVGFSLREALDHPATSEVVVVEREAAVIAWNRGPLRDRHGDAVADPRVRVVEADLLDWLRTGDGGDFDAICLDIDNGPEWTVSPENAELYRPSGLDLVADRLSARGVLSVWSAGASTAFEDRLRARFARVRTLPVPVPRGEPDVVWLATP</sequence>
<dbReference type="GO" id="GO:0006596">
    <property type="term" value="P:polyamine biosynthetic process"/>
    <property type="evidence" value="ECO:0007669"/>
    <property type="project" value="UniProtKB-KW"/>
</dbReference>
<dbReference type="Gene3D" id="3.40.50.150">
    <property type="entry name" value="Vaccinia Virus protein VP39"/>
    <property type="match status" value="1"/>
</dbReference>
<dbReference type="EMBL" id="JAMTCK010000005">
    <property type="protein sequence ID" value="MCP2165495.1"/>
    <property type="molecule type" value="Genomic_DNA"/>
</dbReference>
<evidence type="ECO:0000313" key="2">
    <source>
        <dbReference type="EMBL" id="MCP2165495.1"/>
    </source>
</evidence>
<reference evidence="2" key="1">
    <citation type="submission" date="2022-06" db="EMBL/GenBank/DDBJ databases">
        <title>Genomic Encyclopedia of Archaeal and Bacterial Type Strains, Phase II (KMG-II): from individual species to whole genera.</title>
        <authorList>
            <person name="Goeker M."/>
        </authorList>
    </citation>
    <scope>NUCLEOTIDE SEQUENCE</scope>
    <source>
        <strain evidence="2">DSM 43935</strain>
    </source>
</reference>
<comment type="caution">
    <text evidence="2">The sequence shown here is derived from an EMBL/GenBank/DDBJ whole genome shotgun (WGS) entry which is preliminary data.</text>
</comment>
<gene>
    <name evidence="2" type="ORF">LX83_002353</name>
</gene>
<evidence type="ECO:0000256" key="1">
    <source>
        <dbReference type="ARBA" id="ARBA00023115"/>
    </source>
</evidence>
<dbReference type="InterPro" id="IPR029063">
    <property type="entry name" value="SAM-dependent_MTases_sf"/>
</dbReference>
<keyword evidence="1" id="KW-0620">Polyamine biosynthesis</keyword>
<dbReference type="AlphaFoldDB" id="A0AAE3GDR5"/>
<dbReference type="RefSeq" id="WP_253770369.1">
    <property type="nucleotide sequence ID" value="NZ_JAMTCK010000005.1"/>
</dbReference>
<keyword evidence="3" id="KW-1185">Reference proteome</keyword>
<organism evidence="2 3">
    <name type="scientific">Goodfellowiella coeruleoviolacea</name>
    <dbReference type="NCBI Taxonomy" id="334858"/>
    <lineage>
        <taxon>Bacteria</taxon>
        <taxon>Bacillati</taxon>
        <taxon>Actinomycetota</taxon>
        <taxon>Actinomycetes</taxon>
        <taxon>Pseudonocardiales</taxon>
        <taxon>Pseudonocardiaceae</taxon>
        <taxon>Goodfellowiella</taxon>
    </lineage>
</organism>
<accession>A0AAE3GDR5</accession>
<dbReference type="SUPFAM" id="SSF53335">
    <property type="entry name" value="S-adenosyl-L-methionine-dependent methyltransferases"/>
    <property type="match status" value="1"/>
</dbReference>
<dbReference type="PANTHER" id="PTHR43317">
    <property type="entry name" value="THERMOSPERMINE SYNTHASE ACAULIS5"/>
    <property type="match status" value="1"/>
</dbReference>
<name>A0AAE3GDR5_9PSEU</name>
<dbReference type="Proteomes" id="UP001206128">
    <property type="component" value="Unassembled WGS sequence"/>
</dbReference>
<dbReference type="PANTHER" id="PTHR43317:SF3">
    <property type="entry name" value="BLR2883 PROTEIN"/>
    <property type="match status" value="1"/>
</dbReference>
<evidence type="ECO:0000313" key="3">
    <source>
        <dbReference type="Proteomes" id="UP001206128"/>
    </source>
</evidence>
<protein>
    <submittedName>
        <fullName evidence="2">Spermine/spermidine synthase</fullName>
    </submittedName>
</protein>
<proteinExistence type="predicted"/>
<dbReference type="Pfam" id="PF01564">
    <property type="entry name" value="Spermine_synth"/>
    <property type="match status" value="1"/>
</dbReference>